<evidence type="ECO:0000313" key="2">
    <source>
        <dbReference type="Proteomes" id="UP000253664"/>
    </source>
</evidence>
<comment type="caution">
    <text evidence="1">The sequence shown here is derived from an EMBL/GenBank/DDBJ whole genome shotgun (WGS) entry which is preliminary data.</text>
</comment>
<name>A0A367LF63_9HYPO</name>
<evidence type="ECO:0000313" key="1">
    <source>
        <dbReference type="EMBL" id="RCI13051.1"/>
    </source>
</evidence>
<sequence>MPCNKHVAPLTRHLFLRLSSVRHRHRFRIWGGEGGYGDDLRMNRRIRALFWPFLGGGGVCMPSSHSYAERALPTTDSQRRLSGQFPHVAAWLFEHGWEKRGGRWLPRLFFPLSVSGKLGQLHGSPIVVFSLSHLLIILPFLRSSYVPPSFASCTASLTTLGERTYACPNLRDTTRSRKYVAAGRFCDAATGLDKEELLTYSNFSLFATLFVLLKLTSYCNQSSSPMALPSSLLSSTVYGVQAAGWQMACHLSLDVPFPVSFWLPNHGMANDSCRHGGEYEYVSVPRPTFCVVGQIKQFWGTSPPFDA</sequence>
<keyword evidence="2" id="KW-1185">Reference proteome</keyword>
<proteinExistence type="predicted"/>
<dbReference type="Proteomes" id="UP000253664">
    <property type="component" value="Unassembled WGS sequence"/>
</dbReference>
<gene>
    <name evidence="1" type="ORF">L249_0073</name>
</gene>
<reference evidence="1 2" key="1">
    <citation type="journal article" date="2015" name="BMC Genomics">
        <title>Insights from the genome of Ophiocordyceps polyrhachis-furcata to pathogenicity and host specificity in insect fungi.</title>
        <authorList>
            <person name="Wichadakul D."/>
            <person name="Kobmoo N."/>
            <person name="Ingsriswang S."/>
            <person name="Tangphatsornruang S."/>
            <person name="Chantasingh D."/>
            <person name="Luangsa-ard J.J."/>
            <person name="Eurwilaichitr L."/>
        </authorList>
    </citation>
    <scope>NUCLEOTIDE SEQUENCE [LARGE SCALE GENOMIC DNA]</scope>
    <source>
        <strain evidence="1 2">BCC 54312</strain>
    </source>
</reference>
<protein>
    <submittedName>
        <fullName evidence="1">Uncharacterized protein</fullName>
    </submittedName>
</protein>
<dbReference type="AlphaFoldDB" id="A0A367LF63"/>
<organism evidence="1 2">
    <name type="scientific">Ophiocordyceps polyrhachis-furcata BCC 54312</name>
    <dbReference type="NCBI Taxonomy" id="1330021"/>
    <lineage>
        <taxon>Eukaryota</taxon>
        <taxon>Fungi</taxon>
        <taxon>Dikarya</taxon>
        <taxon>Ascomycota</taxon>
        <taxon>Pezizomycotina</taxon>
        <taxon>Sordariomycetes</taxon>
        <taxon>Hypocreomycetidae</taxon>
        <taxon>Hypocreales</taxon>
        <taxon>Ophiocordycipitaceae</taxon>
        <taxon>Ophiocordyceps</taxon>
    </lineage>
</organism>
<accession>A0A367LF63</accession>
<dbReference type="EMBL" id="LKCN02000007">
    <property type="protein sequence ID" value="RCI13051.1"/>
    <property type="molecule type" value="Genomic_DNA"/>
</dbReference>